<dbReference type="SMART" id="SM00231">
    <property type="entry name" value="FA58C"/>
    <property type="match status" value="1"/>
</dbReference>
<feature type="domain" description="F5/8 type C" evidence="4">
    <location>
        <begin position="208"/>
        <end position="354"/>
    </location>
</feature>
<feature type="signal peptide" evidence="3">
    <location>
        <begin position="1"/>
        <end position="18"/>
    </location>
</feature>
<dbReference type="PROSITE" id="PS01187">
    <property type="entry name" value="EGF_CA"/>
    <property type="match status" value="1"/>
</dbReference>
<dbReference type="Gene3D" id="2.10.25.10">
    <property type="entry name" value="Laminin"/>
    <property type="match status" value="1"/>
</dbReference>
<name>A0A8S3UKM6_MYTED</name>
<feature type="disulfide bond" evidence="2">
    <location>
        <begin position="195"/>
        <end position="204"/>
    </location>
</feature>
<dbReference type="SMART" id="SM00179">
    <property type="entry name" value="EGF_CA"/>
    <property type="match status" value="1"/>
</dbReference>
<dbReference type="SUPFAM" id="SSF57196">
    <property type="entry name" value="EGF/Laminin"/>
    <property type="match status" value="1"/>
</dbReference>
<dbReference type="Proteomes" id="UP000683360">
    <property type="component" value="Unassembled WGS sequence"/>
</dbReference>
<dbReference type="PROSITE" id="PS50022">
    <property type="entry name" value="FA58C_3"/>
    <property type="match status" value="1"/>
</dbReference>
<dbReference type="Pfam" id="PF00008">
    <property type="entry name" value="EGF"/>
    <property type="match status" value="1"/>
</dbReference>
<proteinExistence type="predicted"/>
<dbReference type="SUPFAM" id="SSF49313">
    <property type="entry name" value="Cadherin-like"/>
    <property type="match status" value="1"/>
</dbReference>
<dbReference type="InterPro" id="IPR001881">
    <property type="entry name" value="EGF-like_Ca-bd_dom"/>
</dbReference>
<dbReference type="Gene3D" id="2.60.40.10">
    <property type="entry name" value="Immunoglobulins"/>
    <property type="match status" value="1"/>
</dbReference>
<dbReference type="InterPro" id="IPR018097">
    <property type="entry name" value="EGF_Ca-bd_CS"/>
</dbReference>
<dbReference type="EMBL" id="CAJPWZ010002878">
    <property type="protein sequence ID" value="CAG2246646.1"/>
    <property type="molecule type" value="Genomic_DNA"/>
</dbReference>
<keyword evidence="1 2" id="KW-1015">Disulfide bond</keyword>
<comment type="caution">
    <text evidence="2">Lacks conserved residue(s) required for the propagation of feature annotation.</text>
</comment>
<comment type="caution">
    <text evidence="6">The sequence shown here is derived from an EMBL/GenBank/DDBJ whole genome shotgun (WGS) entry which is preliminary data.</text>
</comment>
<dbReference type="Pfam" id="PF05345">
    <property type="entry name" value="He_PIG"/>
    <property type="match status" value="1"/>
</dbReference>
<keyword evidence="2" id="KW-0245">EGF-like domain</keyword>
<dbReference type="GO" id="GO:0016020">
    <property type="term" value="C:membrane"/>
    <property type="evidence" value="ECO:0007669"/>
    <property type="project" value="InterPro"/>
</dbReference>
<gene>
    <name evidence="6" type="ORF">MEDL_58624</name>
</gene>
<keyword evidence="7" id="KW-1185">Reference proteome</keyword>
<dbReference type="SUPFAM" id="SSF49785">
    <property type="entry name" value="Galactose-binding domain-like"/>
    <property type="match status" value="1"/>
</dbReference>
<dbReference type="PANTHER" id="PTHR24543:SF291">
    <property type="entry name" value="SMOKE ALARM, ISOFORM D"/>
    <property type="match status" value="1"/>
</dbReference>
<dbReference type="InterPro" id="IPR015919">
    <property type="entry name" value="Cadherin-like_sf"/>
</dbReference>
<dbReference type="OrthoDB" id="6049633at2759"/>
<dbReference type="InterPro" id="IPR000742">
    <property type="entry name" value="EGF"/>
</dbReference>
<organism evidence="6 7">
    <name type="scientific">Mytilus edulis</name>
    <name type="common">Blue mussel</name>
    <dbReference type="NCBI Taxonomy" id="6550"/>
    <lineage>
        <taxon>Eukaryota</taxon>
        <taxon>Metazoa</taxon>
        <taxon>Spiralia</taxon>
        <taxon>Lophotrochozoa</taxon>
        <taxon>Mollusca</taxon>
        <taxon>Bivalvia</taxon>
        <taxon>Autobranchia</taxon>
        <taxon>Pteriomorphia</taxon>
        <taxon>Mytilida</taxon>
        <taxon>Mytiloidea</taxon>
        <taxon>Mytilidae</taxon>
        <taxon>Mytilinae</taxon>
        <taxon>Mytilus</taxon>
    </lineage>
</organism>
<dbReference type="CDD" id="cd00054">
    <property type="entry name" value="EGF_CA"/>
    <property type="match status" value="1"/>
</dbReference>
<dbReference type="InterPro" id="IPR000421">
    <property type="entry name" value="FA58C"/>
</dbReference>
<evidence type="ECO:0000313" key="7">
    <source>
        <dbReference type="Proteomes" id="UP000683360"/>
    </source>
</evidence>
<dbReference type="PROSITE" id="PS50026">
    <property type="entry name" value="EGF_3"/>
    <property type="match status" value="1"/>
</dbReference>
<dbReference type="GO" id="GO:0005509">
    <property type="term" value="F:calcium ion binding"/>
    <property type="evidence" value="ECO:0007669"/>
    <property type="project" value="InterPro"/>
</dbReference>
<protein>
    <submittedName>
        <fullName evidence="6">Uncharacterized protein</fullName>
    </submittedName>
</protein>
<reference evidence="6" key="1">
    <citation type="submission" date="2021-03" db="EMBL/GenBank/DDBJ databases">
        <authorList>
            <person name="Bekaert M."/>
        </authorList>
    </citation>
    <scope>NUCLEOTIDE SEQUENCE</scope>
</reference>
<evidence type="ECO:0000256" key="1">
    <source>
        <dbReference type="ARBA" id="ARBA00023157"/>
    </source>
</evidence>
<dbReference type="PANTHER" id="PTHR24543">
    <property type="entry name" value="MULTICOPPER OXIDASE-RELATED"/>
    <property type="match status" value="1"/>
</dbReference>
<dbReference type="PROSITE" id="PS00010">
    <property type="entry name" value="ASX_HYDROXYL"/>
    <property type="match status" value="1"/>
</dbReference>
<keyword evidence="3" id="KW-0732">Signal</keyword>
<evidence type="ECO:0000259" key="5">
    <source>
        <dbReference type="PROSITE" id="PS50026"/>
    </source>
</evidence>
<feature type="chain" id="PRO_5035899519" evidence="3">
    <location>
        <begin position="19"/>
        <end position="358"/>
    </location>
</feature>
<dbReference type="InterPro" id="IPR013783">
    <property type="entry name" value="Ig-like_fold"/>
</dbReference>
<dbReference type="PROSITE" id="PS01286">
    <property type="entry name" value="FA58C_2"/>
    <property type="match status" value="1"/>
</dbReference>
<dbReference type="InterPro" id="IPR000152">
    <property type="entry name" value="EGF-type_Asp/Asn_hydroxyl_site"/>
</dbReference>
<feature type="domain" description="EGF-like" evidence="5">
    <location>
        <begin position="169"/>
        <end position="205"/>
    </location>
</feature>
<dbReference type="Gene3D" id="2.60.120.260">
    <property type="entry name" value="Galactose-binding domain-like"/>
    <property type="match status" value="1"/>
</dbReference>
<dbReference type="PROSITE" id="PS00022">
    <property type="entry name" value="EGF_1"/>
    <property type="match status" value="1"/>
</dbReference>
<accession>A0A8S3UKM6</accession>
<sequence length="358" mass="38699">MATISVLILSACFLTIYASFFDIQYPNVYITAEKGGNLTIQAGPQQGNIFMKPNGNGTVYIGHTDMLKLFEIVNSLPPTWKVNSAHGSLGVFAGGQSVNLLLEAIDPEGGKMRFEKVSGAFPPGVHLDKTTGRLSGNAPDVDATYEFGIRVTDAHGKYADQIFSIDTREKNQCNSNPCQHNGKCEDAIDDYKCNCTNPYGGSSCQFDCRSKAVGVDNSVKIIPDAQLSSHYASGDHPASDGRLNNPRGWSGTSTSSWLQASIVDIGHSTSVYAVATQGQSSSSYIKTYRVQYSVDGNSFTNVVNGTSAMEFTGSSSVNSVIKHAFLQPVTARYIRFIPRTYQTKPGMRVEVYGCEIVN</sequence>
<evidence type="ECO:0000313" key="6">
    <source>
        <dbReference type="EMBL" id="CAG2246646.1"/>
    </source>
</evidence>
<dbReference type="AlphaFoldDB" id="A0A8S3UKM6"/>
<evidence type="ECO:0000256" key="3">
    <source>
        <dbReference type="SAM" id="SignalP"/>
    </source>
</evidence>
<dbReference type="CDD" id="cd00057">
    <property type="entry name" value="FA58C"/>
    <property type="match status" value="1"/>
</dbReference>
<dbReference type="Pfam" id="PF00754">
    <property type="entry name" value="F5_F8_type_C"/>
    <property type="match status" value="1"/>
</dbReference>
<evidence type="ECO:0000256" key="2">
    <source>
        <dbReference type="PROSITE-ProRule" id="PRU00076"/>
    </source>
</evidence>
<evidence type="ECO:0000259" key="4">
    <source>
        <dbReference type="PROSITE" id="PS50022"/>
    </source>
</evidence>
<dbReference type="InterPro" id="IPR008979">
    <property type="entry name" value="Galactose-bd-like_sf"/>
</dbReference>